<reference evidence="1 2" key="1">
    <citation type="submission" date="2019-07" db="EMBL/GenBank/DDBJ databases">
        <title>Allobacillus sp. nov. SKP isolated from shrimp paste of Euphausiacea.</title>
        <authorList>
            <person name="Kanchanasin P."/>
            <person name="Tanasupawat S."/>
            <person name="Shi W."/>
            <person name="Wu L."/>
            <person name="Ma J."/>
        </authorList>
    </citation>
    <scope>NUCLEOTIDE SEQUENCE [LARGE SCALE GENOMIC DNA]</scope>
    <source>
        <strain evidence="1 2">SKP4-8</strain>
    </source>
</reference>
<dbReference type="EMBL" id="VMHE01000014">
    <property type="protein sequence ID" value="TSJ63667.1"/>
    <property type="molecule type" value="Genomic_DNA"/>
</dbReference>
<dbReference type="Proteomes" id="UP000316425">
    <property type="component" value="Unassembled WGS sequence"/>
</dbReference>
<protein>
    <submittedName>
        <fullName evidence="1">Uncharacterized protein</fullName>
    </submittedName>
</protein>
<comment type="caution">
    <text evidence="1">The sequence shown here is derived from an EMBL/GenBank/DDBJ whole genome shotgun (WGS) entry which is preliminary data.</text>
</comment>
<keyword evidence="2" id="KW-1185">Reference proteome</keyword>
<accession>A0A556PGZ4</accession>
<sequence length="113" mass="12802">MFVNERVLADEGKWESIATIQGKTAENQFVIQLHGTNDVYLSLDSKVLVREVNFVDKGGQRVPSVRSPKRISIRQLRVDQHLVLVPNAVINKHHPSVKEVTNQIISVVELHSR</sequence>
<dbReference type="RefSeq" id="WP_144088951.1">
    <property type="nucleotide sequence ID" value="NZ_VMHE01000014.1"/>
</dbReference>
<evidence type="ECO:0000313" key="2">
    <source>
        <dbReference type="Proteomes" id="UP000316425"/>
    </source>
</evidence>
<dbReference type="AlphaFoldDB" id="A0A556PGZ4"/>
<gene>
    <name evidence="1" type="ORF">FPQ13_08695</name>
</gene>
<proteinExistence type="predicted"/>
<name>A0A556PGZ4_9BACI</name>
<evidence type="ECO:0000313" key="1">
    <source>
        <dbReference type="EMBL" id="TSJ63667.1"/>
    </source>
</evidence>
<organism evidence="1 2">
    <name type="scientific">Allobacillus salarius</name>
    <dbReference type="NCBI Taxonomy" id="1955272"/>
    <lineage>
        <taxon>Bacteria</taxon>
        <taxon>Bacillati</taxon>
        <taxon>Bacillota</taxon>
        <taxon>Bacilli</taxon>
        <taxon>Bacillales</taxon>
        <taxon>Bacillaceae</taxon>
        <taxon>Allobacillus</taxon>
    </lineage>
</organism>